<gene>
    <name evidence="7" type="ORF">ECRASSUSDP1_LOCUS24583</name>
</gene>
<keyword evidence="2" id="KW-0645">Protease</keyword>
<evidence type="ECO:0000256" key="5">
    <source>
        <dbReference type="SAM" id="MobiDB-lite"/>
    </source>
</evidence>
<evidence type="ECO:0000313" key="8">
    <source>
        <dbReference type="Proteomes" id="UP001295684"/>
    </source>
</evidence>
<proteinExistence type="inferred from homology"/>
<evidence type="ECO:0000256" key="1">
    <source>
        <dbReference type="ARBA" id="ARBA00007074"/>
    </source>
</evidence>
<feature type="region of interest" description="Disordered" evidence="5">
    <location>
        <begin position="465"/>
        <end position="528"/>
    </location>
</feature>
<evidence type="ECO:0000256" key="2">
    <source>
        <dbReference type="ARBA" id="ARBA00022670"/>
    </source>
</evidence>
<dbReference type="EMBL" id="CAMPGE010025322">
    <property type="protein sequence ID" value="CAI2383092.1"/>
    <property type="molecule type" value="Genomic_DNA"/>
</dbReference>
<comment type="similarity">
    <text evidence="1">Belongs to the peptidase C40 family.</text>
</comment>
<feature type="compositionally biased region" description="Low complexity" evidence="5">
    <location>
        <begin position="492"/>
        <end position="502"/>
    </location>
</feature>
<dbReference type="PROSITE" id="PS51935">
    <property type="entry name" value="NLPC_P60"/>
    <property type="match status" value="1"/>
</dbReference>
<feature type="compositionally biased region" description="Basic and acidic residues" evidence="5">
    <location>
        <begin position="584"/>
        <end position="594"/>
    </location>
</feature>
<evidence type="ECO:0000313" key="7">
    <source>
        <dbReference type="EMBL" id="CAI2383092.1"/>
    </source>
</evidence>
<dbReference type="GO" id="GO:0008234">
    <property type="term" value="F:cysteine-type peptidase activity"/>
    <property type="evidence" value="ECO:0007669"/>
    <property type="project" value="UniProtKB-KW"/>
</dbReference>
<evidence type="ECO:0000259" key="6">
    <source>
        <dbReference type="PROSITE" id="PS51935"/>
    </source>
</evidence>
<dbReference type="Gene3D" id="3.30.470.20">
    <property type="entry name" value="ATP-grasp fold, B domain"/>
    <property type="match status" value="1"/>
</dbReference>
<protein>
    <recommendedName>
        <fullName evidence="6">NlpC/P60 domain-containing protein</fullName>
    </recommendedName>
</protein>
<dbReference type="Gene3D" id="3.90.1720.10">
    <property type="entry name" value="endopeptidase domain like (from Nostoc punctiforme)"/>
    <property type="match status" value="1"/>
</dbReference>
<dbReference type="AlphaFoldDB" id="A0AAD2D717"/>
<feature type="region of interest" description="Disordered" evidence="5">
    <location>
        <begin position="637"/>
        <end position="671"/>
    </location>
</feature>
<dbReference type="PANTHER" id="PTHR47664:SF1">
    <property type="entry name" value="CHROMOSOME UNDETERMINED SCAFFOLD_14, WHOLE GENOME SHOTGUN SEQUENCE"/>
    <property type="match status" value="1"/>
</dbReference>
<keyword evidence="3" id="KW-0378">Hydrolase</keyword>
<feature type="region of interest" description="Disordered" evidence="5">
    <location>
        <begin position="559"/>
        <end position="595"/>
    </location>
</feature>
<feature type="compositionally biased region" description="Polar residues" evidence="5">
    <location>
        <begin position="471"/>
        <end position="491"/>
    </location>
</feature>
<dbReference type="Proteomes" id="UP001295684">
    <property type="component" value="Unassembled WGS sequence"/>
</dbReference>
<keyword evidence="8" id="KW-1185">Reference proteome</keyword>
<evidence type="ECO:0000256" key="3">
    <source>
        <dbReference type="ARBA" id="ARBA00022801"/>
    </source>
</evidence>
<keyword evidence="4" id="KW-0788">Thiol protease</keyword>
<feature type="domain" description="NlpC/P60" evidence="6">
    <location>
        <begin position="71"/>
        <end position="222"/>
    </location>
</feature>
<dbReference type="InterPro" id="IPR038765">
    <property type="entry name" value="Papain-like_cys_pep_sf"/>
</dbReference>
<dbReference type="SUPFAM" id="SSF54001">
    <property type="entry name" value="Cysteine proteinases"/>
    <property type="match status" value="1"/>
</dbReference>
<dbReference type="GO" id="GO:0006508">
    <property type="term" value="P:proteolysis"/>
    <property type="evidence" value="ECO:0007669"/>
    <property type="project" value="UniProtKB-KW"/>
</dbReference>
<comment type="caution">
    <text evidence="7">The sequence shown here is derived from an EMBL/GenBank/DDBJ whole genome shotgun (WGS) entry which is preliminary data.</text>
</comment>
<organism evidence="7 8">
    <name type="scientific">Euplotes crassus</name>
    <dbReference type="NCBI Taxonomy" id="5936"/>
    <lineage>
        <taxon>Eukaryota</taxon>
        <taxon>Sar</taxon>
        <taxon>Alveolata</taxon>
        <taxon>Ciliophora</taxon>
        <taxon>Intramacronucleata</taxon>
        <taxon>Spirotrichea</taxon>
        <taxon>Hypotrichia</taxon>
        <taxon>Euplotida</taxon>
        <taxon>Euplotidae</taxon>
        <taxon>Moneuplotes</taxon>
    </lineage>
</organism>
<dbReference type="InterPro" id="IPR000064">
    <property type="entry name" value="NLP_P60_dom"/>
</dbReference>
<reference evidence="7" key="1">
    <citation type="submission" date="2023-07" db="EMBL/GenBank/DDBJ databases">
        <authorList>
            <consortium name="AG Swart"/>
            <person name="Singh M."/>
            <person name="Singh A."/>
            <person name="Seah K."/>
            <person name="Emmerich C."/>
        </authorList>
    </citation>
    <scope>NUCLEOTIDE SEQUENCE</scope>
    <source>
        <strain evidence="7">DP1</strain>
    </source>
</reference>
<sequence>MEKASVSPKKNCKSCSHKKAKGKCAKKKACTKSRKVCSQAVKRRKEGILSTEYVLEFPQIKRDRKSFRFKTKLRQMFVDTVKKYVGVPYAKRKYKPDENEYYYPIYLDCRGLIRRAMYDLKELFGFEIGGGNQGYQVDTLPIDLKQYEMKPGDLVFYSGIYTTSKKKPRRHNMTHVEMFTGGETGTQSIGARGNKKIVNYYDSFKFVSSFYHDIKWHYKSIDTWLEGNCKIVCPVHKKKGHKKGEAKPITCKTSLLKQKKSKEKQTNLENFRKDEDVDFGAYTAFTDKFYSFPAFREIMDWLSIEILPSKTADLDQWNDEARIAFVTGLRGVDYARYLNGFHFVNHIQTRYRAGTTVGFLKLIEQCKNSMRCGVIDPIENFEDAFIEGYCLDNVGDLWTFLNRPNEGIWIYRKRLPALVKILFYKNVVVNLLPFKEFLLGMDPEEDYWLKDLELLNENISVSGIDEENEGSDYSSEIDSNSNKYESQSEGLSESNSDGSDQNQSDDSEENKDPEKSHCINPAKEMNPHLPLMYQRNTKMLHDLARELKNQTIFKQVEEYRGAESIGKSRPRSNSMPRFLKSSNGKREESKEESKYYGTDNIRVDETKYIAYHILITLCKGHFVCLINSREAEEYLSKLKDRSSKERGRSKSRRDRSKSPQNSPERFPQSLKDPKIRSLNARMKSICKVMVQEMCFHMNNKIRGCFELMRFYFVIDTNLNPVLKEISCNLDEERLASSYRAKVVKASILFVISLAMKERGTRGVGVRKNCGIRDVISDVKKQCEEAKDFECLIGG</sequence>
<dbReference type="PANTHER" id="PTHR47664">
    <property type="entry name" value="NLPC_P60 DOMAIN-CONTAINING PROTEIN"/>
    <property type="match status" value="1"/>
</dbReference>
<evidence type="ECO:0000256" key="4">
    <source>
        <dbReference type="ARBA" id="ARBA00022807"/>
    </source>
</evidence>
<name>A0AAD2D717_EUPCR</name>
<accession>A0AAD2D717</accession>
<feature type="compositionally biased region" description="Basic and acidic residues" evidence="5">
    <location>
        <begin position="637"/>
        <end position="648"/>
    </location>
</feature>